<dbReference type="EMBL" id="GBXM01077300">
    <property type="protein sequence ID" value="JAH31277.1"/>
    <property type="molecule type" value="Transcribed_RNA"/>
</dbReference>
<proteinExistence type="predicted"/>
<dbReference type="AlphaFoldDB" id="A0A0E9RR50"/>
<name>A0A0E9RR50_ANGAN</name>
<accession>A0A0E9RR50</accession>
<organism evidence="1">
    <name type="scientific">Anguilla anguilla</name>
    <name type="common">European freshwater eel</name>
    <name type="synonym">Muraena anguilla</name>
    <dbReference type="NCBI Taxonomy" id="7936"/>
    <lineage>
        <taxon>Eukaryota</taxon>
        <taxon>Metazoa</taxon>
        <taxon>Chordata</taxon>
        <taxon>Craniata</taxon>
        <taxon>Vertebrata</taxon>
        <taxon>Euteleostomi</taxon>
        <taxon>Actinopterygii</taxon>
        <taxon>Neopterygii</taxon>
        <taxon>Teleostei</taxon>
        <taxon>Anguilliformes</taxon>
        <taxon>Anguillidae</taxon>
        <taxon>Anguilla</taxon>
    </lineage>
</organism>
<reference evidence="1" key="2">
    <citation type="journal article" date="2015" name="Fish Shellfish Immunol.">
        <title>Early steps in the European eel (Anguilla anguilla)-Vibrio vulnificus interaction in the gills: Role of the RtxA13 toxin.</title>
        <authorList>
            <person name="Callol A."/>
            <person name="Pajuelo D."/>
            <person name="Ebbesson L."/>
            <person name="Teles M."/>
            <person name="MacKenzie S."/>
            <person name="Amaro C."/>
        </authorList>
    </citation>
    <scope>NUCLEOTIDE SEQUENCE</scope>
</reference>
<reference evidence="1" key="1">
    <citation type="submission" date="2014-11" db="EMBL/GenBank/DDBJ databases">
        <authorList>
            <person name="Amaro Gonzalez C."/>
        </authorList>
    </citation>
    <scope>NUCLEOTIDE SEQUENCE</scope>
</reference>
<protein>
    <submittedName>
        <fullName evidence="1">Uncharacterized protein</fullName>
    </submittedName>
</protein>
<sequence length="46" mass="5408">MTTDVCNRDISYIFVLKATHLSYVIRCCLFRFLSLRCATRGLHTRL</sequence>
<evidence type="ECO:0000313" key="1">
    <source>
        <dbReference type="EMBL" id="JAH31277.1"/>
    </source>
</evidence>